<gene>
    <name evidence="1" type="ORF">LCGC14_1128800</name>
</gene>
<evidence type="ECO:0000313" key="1">
    <source>
        <dbReference type="EMBL" id="KKN01334.1"/>
    </source>
</evidence>
<dbReference type="AlphaFoldDB" id="A0A0F9M6I4"/>
<protein>
    <submittedName>
        <fullName evidence="1">Uncharacterized protein</fullName>
    </submittedName>
</protein>
<dbReference type="EMBL" id="LAZR01005273">
    <property type="protein sequence ID" value="KKN01334.1"/>
    <property type="molecule type" value="Genomic_DNA"/>
</dbReference>
<comment type="caution">
    <text evidence="1">The sequence shown here is derived from an EMBL/GenBank/DDBJ whole genome shotgun (WGS) entry which is preliminary data.</text>
</comment>
<organism evidence="1">
    <name type="scientific">marine sediment metagenome</name>
    <dbReference type="NCBI Taxonomy" id="412755"/>
    <lineage>
        <taxon>unclassified sequences</taxon>
        <taxon>metagenomes</taxon>
        <taxon>ecological metagenomes</taxon>
    </lineage>
</organism>
<sequence length="511" mass="56617">MASRKLSFNWSIPSSEYIFIMARVSTNRSQNRYPVGTGARQLSGGEISALTSDPAAGFVETLGLISAAEGRRIMKADEEAQTIAGVAEMKRQLNTTFDEYDTNADETTYRPAYDKTFKGFNGLIKGFSNRNARAELELYKKQNAPAWENSVNDATLNRKRENAYASIENSIAGIKDLNLADVDELADANKRVEDGGAVMGSLGHTPEDVEQWKAEQYGIVNAQAAQASIESIKPDLIAAISVNNKPEDGYKVLDAATAQLTKDVILTKEEAAEANKKLGDWIDSYVSGRIKAAKEADKLTTIQSYQKLSKPILNGELTYDDIDNSGLRETRRSGESVSDAERWRKYIKGSYKDAPTKNAPEGHTVSFAAVYDVITLQLSPKEGYDVLLEARFVDQTITNEQFEWAVDKIENPYQRHVLEDVNATLKSNLEDFNRLFASDNERNKKVNEALLSWVDAQEKPPSKKEMFAMSSAFRAGGGQPYDIGAVIERGGREWEIVGFDNDGEPLVEEIP</sequence>
<accession>A0A0F9M6I4</accession>
<proteinExistence type="predicted"/>
<reference evidence="1" key="1">
    <citation type="journal article" date="2015" name="Nature">
        <title>Complex archaea that bridge the gap between prokaryotes and eukaryotes.</title>
        <authorList>
            <person name="Spang A."/>
            <person name="Saw J.H."/>
            <person name="Jorgensen S.L."/>
            <person name="Zaremba-Niedzwiedzka K."/>
            <person name="Martijn J."/>
            <person name="Lind A.E."/>
            <person name="van Eijk R."/>
            <person name="Schleper C."/>
            <person name="Guy L."/>
            <person name="Ettema T.J."/>
        </authorList>
    </citation>
    <scope>NUCLEOTIDE SEQUENCE</scope>
</reference>
<name>A0A0F9M6I4_9ZZZZ</name>